<proteinExistence type="predicted"/>
<sequence>DSLTSGGVDTASNTTKSSSFSLAEPDMSSTRPIKELDLTTPSSPSAEDLALMRSQGAIPKKIRSRSVRQSNSMKESTS</sequence>
<reference evidence="2" key="1">
    <citation type="submission" date="2014-12" db="EMBL/GenBank/DDBJ databases">
        <title>Insight into the proteome of Arion vulgaris.</title>
        <authorList>
            <person name="Aradska J."/>
            <person name="Bulat T."/>
            <person name="Smidak R."/>
            <person name="Sarate P."/>
            <person name="Gangsoo J."/>
            <person name="Sialana F."/>
            <person name="Bilban M."/>
            <person name="Lubec G."/>
        </authorList>
    </citation>
    <scope>NUCLEOTIDE SEQUENCE</scope>
    <source>
        <tissue evidence="2">Skin</tissue>
    </source>
</reference>
<evidence type="ECO:0000256" key="1">
    <source>
        <dbReference type="SAM" id="MobiDB-lite"/>
    </source>
</evidence>
<dbReference type="AlphaFoldDB" id="A0A0B6Y561"/>
<name>A0A0B6Y561_9EUPU</name>
<feature type="region of interest" description="Disordered" evidence="1">
    <location>
        <begin position="1"/>
        <end position="78"/>
    </location>
</feature>
<feature type="non-terminal residue" evidence="2">
    <location>
        <position position="1"/>
    </location>
</feature>
<feature type="compositionally biased region" description="Polar residues" evidence="1">
    <location>
        <begin position="1"/>
        <end position="31"/>
    </location>
</feature>
<feature type="non-terminal residue" evidence="2">
    <location>
        <position position="78"/>
    </location>
</feature>
<accession>A0A0B6Y561</accession>
<feature type="compositionally biased region" description="Polar residues" evidence="1">
    <location>
        <begin position="67"/>
        <end position="78"/>
    </location>
</feature>
<gene>
    <name evidence="2" type="primary">ORF12078</name>
</gene>
<organism evidence="2">
    <name type="scientific">Arion vulgaris</name>
    <dbReference type="NCBI Taxonomy" id="1028688"/>
    <lineage>
        <taxon>Eukaryota</taxon>
        <taxon>Metazoa</taxon>
        <taxon>Spiralia</taxon>
        <taxon>Lophotrochozoa</taxon>
        <taxon>Mollusca</taxon>
        <taxon>Gastropoda</taxon>
        <taxon>Heterobranchia</taxon>
        <taxon>Euthyneura</taxon>
        <taxon>Panpulmonata</taxon>
        <taxon>Eupulmonata</taxon>
        <taxon>Stylommatophora</taxon>
        <taxon>Helicina</taxon>
        <taxon>Arionoidea</taxon>
        <taxon>Arionidae</taxon>
        <taxon>Arion</taxon>
    </lineage>
</organism>
<dbReference type="EMBL" id="HACG01004086">
    <property type="protein sequence ID" value="CEK50951.1"/>
    <property type="molecule type" value="Transcribed_RNA"/>
</dbReference>
<evidence type="ECO:0000313" key="2">
    <source>
        <dbReference type="EMBL" id="CEK50951.1"/>
    </source>
</evidence>
<protein>
    <submittedName>
        <fullName evidence="2">Uncharacterized protein</fullName>
    </submittedName>
</protein>